<evidence type="ECO:0000256" key="1">
    <source>
        <dbReference type="SAM" id="Phobius"/>
    </source>
</evidence>
<sequence length="56" mass="6138">MTLFLALIIIALVLGLIGATADGLLFLLIIGIALFAADLIYITLRMRHSAHHRPIR</sequence>
<dbReference type="EMBL" id="CP061281">
    <property type="protein sequence ID" value="QNS05496.1"/>
    <property type="molecule type" value="Genomic_DNA"/>
</dbReference>
<feature type="transmembrane region" description="Helical" evidence="1">
    <location>
        <begin position="25"/>
        <end position="44"/>
    </location>
</feature>
<dbReference type="AlphaFoldDB" id="A0A7H1B9U1"/>
<dbReference type="Proteomes" id="UP000516428">
    <property type="component" value="Chromosome"/>
</dbReference>
<dbReference type="KEGG" id="sxn:IAG42_19120"/>
<organism evidence="2 3">
    <name type="scientific">Streptomyces xanthii</name>
    <dbReference type="NCBI Taxonomy" id="2768069"/>
    <lineage>
        <taxon>Bacteria</taxon>
        <taxon>Bacillati</taxon>
        <taxon>Actinomycetota</taxon>
        <taxon>Actinomycetes</taxon>
        <taxon>Kitasatosporales</taxon>
        <taxon>Streptomycetaceae</taxon>
        <taxon>Streptomyces</taxon>
    </lineage>
</organism>
<accession>A0A7H1B9U1</accession>
<evidence type="ECO:0000313" key="2">
    <source>
        <dbReference type="EMBL" id="QNS05496.1"/>
    </source>
</evidence>
<reference evidence="2 3" key="1">
    <citation type="submission" date="2020-09" db="EMBL/GenBank/DDBJ databases">
        <title>A novel species.</title>
        <authorList>
            <person name="Gao J."/>
        </authorList>
    </citation>
    <scope>NUCLEOTIDE SEQUENCE [LARGE SCALE GENOMIC DNA]</scope>
    <source>
        <strain evidence="2 3">CRXT-Y-14</strain>
    </source>
</reference>
<gene>
    <name evidence="2" type="ORF">IAG42_19120</name>
</gene>
<name>A0A7H1B9U1_9ACTN</name>
<proteinExistence type="predicted"/>
<keyword evidence="1" id="KW-0812">Transmembrane</keyword>
<protein>
    <submittedName>
        <fullName evidence="2">Uncharacterized protein</fullName>
    </submittedName>
</protein>
<dbReference type="RefSeq" id="WP_188338190.1">
    <property type="nucleotide sequence ID" value="NZ_CP061281.1"/>
</dbReference>
<keyword evidence="3" id="KW-1185">Reference proteome</keyword>
<keyword evidence="1" id="KW-1133">Transmembrane helix</keyword>
<evidence type="ECO:0000313" key="3">
    <source>
        <dbReference type="Proteomes" id="UP000516428"/>
    </source>
</evidence>
<keyword evidence="1" id="KW-0472">Membrane</keyword>